<dbReference type="InterPro" id="IPR009875">
    <property type="entry name" value="PilZ_domain"/>
</dbReference>
<gene>
    <name evidence="3" type="ORF">NSJP_1514</name>
</gene>
<proteinExistence type="predicted"/>
<dbReference type="Gene3D" id="2.40.10.220">
    <property type="entry name" value="predicted glycosyltransferase like domains"/>
    <property type="match status" value="1"/>
</dbReference>
<organism evidence="3 4">
    <name type="scientific">Nitrospira japonica</name>
    <dbReference type="NCBI Taxonomy" id="1325564"/>
    <lineage>
        <taxon>Bacteria</taxon>
        <taxon>Pseudomonadati</taxon>
        <taxon>Nitrospirota</taxon>
        <taxon>Nitrospiria</taxon>
        <taxon>Nitrospirales</taxon>
        <taxon>Nitrospiraceae</taxon>
        <taxon>Nitrospira</taxon>
    </lineage>
</organism>
<reference evidence="3 4" key="1">
    <citation type="submission" date="2017-03" db="EMBL/GenBank/DDBJ databases">
        <authorList>
            <person name="Afonso C.L."/>
            <person name="Miller P.J."/>
            <person name="Scott M.A."/>
            <person name="Spackman E."/>
            <person name="Goraichik I."/>
            <person name="Dimitrov K.M."/>
            <person name="Suarez D.L."/>
            <person name="Swayne D.E."/>
        </authorList>
    </citation>
    <scope>NUCLEOTIDE SEQUENCE [LARGE SCALE GENOMIC DNA]</scope>
    <source>
        <strain evidence="3">Genome sequencing of Nitrospira japonica strain NJ11</strain>
    </source>
</reference>
<name>A0A1W1I3U9_9BACT</name>
<dbReference type="KEGG" id="nja:NSJP_1514"/>
<evidence type="ECO:0000313" key="3">
    <source>
        <dbReference type="EMBL" id="SLM47686.1"/>
    </source>
</evidence>
<dbReference type="SUPFAM" id="SSF141371">
    <property type="entry name" value="PilZ domain-like"/>
    <property type="match status" value="1"/>
</dbReference>
<sequence>MALRAQSVRESQSIDKRTHPRFTAQFRSTFSGGQREGQGKTLDLSDGGCRIESEHVVVLGATFECRIHVPGLNWPLRIDEAQVRWVKGNAFGVQFTSIQPTERVKLKQVIAHLTLQ</sequence>
<accession>A0A1W1I3U9</accession>
<dbReference type="Proteomes" id="UP000192042">
    <property type="component" value="Chromosome I"/>
</dbReference>
<dbReference type="EMBL" id="LT828648">
    <property type="protein sequence ID" value="SLM47686.1"/>
    <property type="molecule type" value="Genomic_DNA"/>
</dbReference>
<dbReference type="STRING" id="1325564.NSJP_1514"/>
<feature type="region of interest" description="Disordered" evidence="1">
    <location>
        <begin position="25"/>
        <end position="44"/>
    </location>
</feature>
<dbReference type="RefSeq" id="WP_080886179.1">
    <property type="nucleotide sequence ID" value="NZ_LT828648.1"/>
</dbReference>
<evidence type="ECO:0000256" key="1">
    <source>
        <dbReference type="SAM" id="MobiDB-lite"/>
    </source>
</evidence>
<evidence type="ECO:0000313" key="4">
    <source>
        <dbReference type="Proteomes" id="UP000192042"/>
    </source>
</evidence>
<protein>
    <recommendedName>
        <fullName evidence="2">PilZ domain-containing protein</fullName>
    </recommendedName>
</protein>
<dbReference type="OrthoDB" id="9796826at2"/>
<dbReference type="GO" id="GO:0035438">
    <property type="term" value="F:cyclic-di-GMP binding"/>
    <property type="evidence" value="ECO:0007669"/>
    <property type="project" value="InterPro"/>
</dbReference>
<evidence type="ECO:0000259" key="2">
    <source>
        <dbReference type="Pfam" id="PF07238"/>
    </source>
</evidence>
<dbReference type="AlphaFoldDB" id="A0A1W1I3U9"/>
<keyword evidence="4" id="KW-1185">Reference proteome</keyword>
<dbReference type="Pfam" id="PF07238">
    <property type="entry name" value="PilZ"/>
    <property type="match status" value="1"/>
</dbReference>
<feature type="domain" description="PilZ" evidence="2">
    <location>
        <begin position="15"/>
        <end position="110"/>
    </location>
</feature>